<evidence type="ECO:0000256" key="1">
    <source>
        <dbReference type="ARBA" id="ARBA00001917"/>
    </source>
</evidence>
<dbReference type="InterPro" id="IPR012349">
    <property type="entry name" value="Split_barrel_FMN-bd"/>
</dbReference>
<dbReference type="Pfam" id="PF01613">
    <property type="entry name" value="Flavin_Reduct"/>
    <property type="match status" value="1"/>
</dbReference>
<dbReference type="InterPro" id="IPR002563">
    <property type="entry name" value="Flavin_Rdtase-like_dom"/>
</dbReference>
<proteinExistence type="inferred from homology"/>
<dbReference type="AlphaFoldDB" id="A0A1I5MLX4"/>
<gene>
    <name evidence="6" type="ORF">SAMN04515674_101363</name>
</gene>
<evidence type="ECO:0000256" key="3">
    <source>
        <dbReference type="ARBA" id="ARBA00022643"/>
    </source>
</evidence>
<evidence type="ECO:0000256" key="4">
    <source>
        <dbReference type="ARBA" id="ARBA00038054"/>
    </source>
</evidence>
<dbReference type="Gene3D" id="2.30.110.10">
    <property type="entry name" value="Electron Transport, Fmn-binding Protein, Chain A"/>
    <property type="match status" value="1"/>
</dbReference>
<dbReference type="PANTHER" id="PTHR33798">
    <property type="entry name" value="FLAVOPROTEIN OXYGENASE"/>
    <property type="match status" value="1"/>
</dbReference>
<sequence>MTINPKEITLQALQAYLQNAIAPRPIAFASTVDKEGQVNLSPFSFFNLFGTNPPTLIFAPNRRVRDGSQKHTILNILEHDEVVINLVDYSMVQQMSLASCEYEKGVNEFVKAGFTEEKSLKVKPPRVRESKAQFECKVKQVIQMGETGGAANLVICEVILMHFSEDILDESGKIDIHKTDWVARMGGDSYCRASGNAIFEVPKPSINKGIGFDQLPLEIRQSNIFTANDLGILANIEHLPENQLIDEHRKQKKGEFTGKSRDEIHHIARNLLRDKKVTEAWLTLLS</sequence>
<dbReference type="GO" id="GO:0016646">
    <property type="term" value="F:oxidoreductase activity, acting on the CH-NH group of donors, NAD or NADP as acceptor"/>
    <property type="evidence" value="ECO:0007669"/>
    <property type="project" value="UniProtKB-ARBA"/>
</dbReference>
<comment type="cofactor">
    <cofactor evidence="1">
        <name>FMN</name>
        <dbReference type="ChEBI" id="CHEBI:58210"/>
    </cofactor>
</comment>
<name>A0A1I5MLX4_9BACT</name>
<feature type="domain" description="Flavin reductase like" evidence="5">
    <location>
        <begin position="21"/>
        <end position="184"/>
    </location>
</feature>
<dbReference type="SUPFAM" id="SSF50475">
    <property type="entry name" value="FMN-binding split barrel"/>
    <property type="match status" value="1"/>
</dbReference>
<dbReference type="RefSeq" id="WP_092011175.1">
    <property type="nucleotide sequence ID" value="NZ_FOXH01000001.1"/>
</dbReference>
<keyword evidence="7" id="KW-1185">Reference proteome</keyword>
<keyword evidence="2" id="KW-0285">Flavoprotein</keyword>
<dbReference type="Proteomes" id="UP000199306">
    <property type="component" value="Unassembled WGS sequence"/>
</dbReference>
<accession>A0A1I5MLX4</accession>
<dbReference type="EMBL" id="FOXH01000001">
    <property type="protein sequence ID" value="SFP10510.1"/>
    <property type="molecule type" value="Genomic_DNA"/>
</dbReference>
<dbReference type="SMART" id="SM00903">
    <property type="entry name" value="Flavin_Reduct"/>
    <property type="match status" value="1"/>
</dbReference>
<evidence type="ECO:0000256" key="2">
    <source>
        <dbReference type="ARBA" id="ARBA00022630"/>
    </source>
</evidence>
<organism evidence="6 7">
    <name type="scientific">Pseudarcicella hirudinis</name>
    <dbReference type="NCBI Taxonomy" id="1079859"/>
    <lineage>
        <taxon>Bacteria</taxon>
        <taxon>Pseudomonadati</taxon>
        <taxon>Bacteroidota</taxon>
        <taxon>Cytophagia</taxon>
        <taxon>Cytophagales</taxon>
        <taxon>Flectobacillaceae</taxon>
        <taxon>Pseudarcicella</taxon>
    </lineage>
</organism>
<reference evidence="6 7" key="1">
    <citation type="submission" date="2016-10" db="EMBL/GenBank/DDBJ databases">
        <authorList>
            <person name="de Groot N.N."/>
        </authorList>
    </citation>
    <scope>NUCLEOTIDE SEQUENCE [LARGE SCALE GENOMIC DNA]</scope>
    <source>
        <strain evidence="7">E92,LMG 26720,CCM 7988</strain>
    </source>
</reference>
<evidence type="ECO:0000259" key="5">
    <source>
        <dbReference type="SMART" id="SM00903"/>
    </source>
</evidence>
<dbReference type="PANTHER" id="PTHR33798:SF5">
    <property type="entry name" value="FLAVIN REDUCTASE LIKE DOMAIN-CONTAINING PROTEIN"/>
    <property type="match status" value="1"/>
</dbReference>
<dbReference type="GO" id="GO:0010181">
    <property type="term" value="F:FMN binding"/>
    <property type="evidence" value="ECO:0007669"/>
    <property type="project" value="InterPro"/>
</dbReference>
<evidence type="ECO:0000313" key="6">
    <source>
        <dbReference type="EMBL" id="SFP10510.1"/>
    </source>
</evidence>
<evidence type="ECO:0000313" key="7">
    <source>
        <dbReference type="Proteomes" id="UP000199306"/>
    </source>
</evidence>
<keyword evidence="3" id="KW-0288">FMN</keyword>
<dbReference type="STRING" id="1079859.SAMN04515674_101363"/>
<protein>
    <submittedName>
        <fullName evidence="6">NADH-FMN oxidoreductase RutF, flavin reductase (DIM6/NTAB) family</fullName>
    </submittedName>
</protein>
<dbReference type="OrthoDB" id="9794638at2"/>
<comment type="similarity">
    <text evidence="4">Belongs to the flavoredoxin family.</text>
</comment>